<sequence length="248" mass="28469">MGLLEHTIQMRLDRWWSFGCEADKEGEVRERRRVFDLRRWRGRVIGSLPRRHWEFIGRRPRDSREDRQGLSKILLGVQVGIGKAEGKTFSKFPTVVPLVDGSCTATTLFPRYSSHLLRSYPSTYQSYQGTEEVVDRMPSFSWAPRWLLLSSQGRQKREGKHESRSLASSLRFQIVPLRSGDCAGGFSSFRSPLHLSTDLRGSLWGLDPDLASVYRFDSLAFVLLRHLKPGNLVLENCRGFSLFLHSIV</sequence>
<protein>
    <submittedName>
        <fullName evidence="1">Uncharacterized protein</fullName>
    </submittedName>
</protein>
<reference evidence="1 2" key="1">
    <citation type="journal article" date="2014" name="Agronomy (Basel)">
        <title>A Draft Genome Sequence for Ensete ventricosum, the Drought-Tolerant Tree Against Hunger.</title>
        <authorList>
            <person name="Harrison J."/>
            <person name="Moore K.A."/>
            <person name="Paszkiewicz K."/>
            <person name="Jones T."/>
            <person name="Grant M."/>
            <person name="Ambacheew D."/>
            <person name="Muzemil S."/>
            <person name="Studholme D.J."/>
        </authorList>
    </citation>
    <scope>NUCLEOTIDE SEQUENCE [LARGE SCALE GENOMIC DNA]</scope>
</reference>
<evidence type="ECO:0000313" key="2">
    <source>
        <dbReference type="Proteomes" id="UP000287651"/>
    </source>
</evidence>
<gene>
    <name evidence="1" type="ORF">B296_00017996</name>
</gene>
<name>A0A427AD74_ENSVE</name>
<organism evidence="1 2">
    <name type="scientific">Ensete ventricosum</name>
    <name type="common">Abyssinian banana</name>
    <name type="synonym">Musa ensete</name>
    <dbReference type="NCBI Taxonomy" id="4639"/>
    <lineage>
        <taxon>Eukaryota</taxon>
        <taxon>Viridiplantae</taxon>
        <taxon>Streptophyta</taxon>
        <taxon>Embryophyta</taxon>
        <taxon>Tracheophyta</taxon>
        <taxon>Spermatophyta</taxon>
        <taxon>Magnoliopsida</taxon>
        <taxon>Liliopsida</taxon>
        <taxon>Zingiberales</taxon>
        <taxon>Musaceae</taxon>
        <taxon>Ensete</taxon>
    </lineage>
</organism>
<dbReference type="EMBL" id="AMZH03002863">
    <property type="protein sequence ID" value="RRT74152.1"/>
    <property type="molecule type" value="Genomic_DNA"/>
</dbReference>
<evidence type="ECO:0000313" key="1">
    <source>
        <dbReference type="EMBL" id="RRT74152.1"/>
    </source>
</evidence>
<accession>A0A427AD74</accession>
<comment type="caution">
    <text evidence="1">The sequence shown here is derived from an EMBL/GenBank/DDBJ whole genome shotgun (WGS) entry which is preliminary data.</text>
</comment>
<dbReference type="Proteomes" id="UP000287651">
    <property type="component" value="Unassembled WGS sequence"/>
</dbReference>
<dbReference type="AlphaFoldDB" id="A0A427AD74"/>
<proteinExistence type="predicted"/>